<reference evidence="4 5" key="1">
    <citation type="submission" date="2024-05" db="EMBL/GenBank/DDBJ databases">
        <title>De novo assembly of an allotetraploid wild potato.</title>
        <authorList>
            <person name="Hosaka A.J."/>
        </authorList>
    </citation>
    <scope>NUCLEOTIDE SEQUENCE [LARGE SCALE GENOMIC DNA]</scope>
    <source>
        <tissue evidence="4">Young leaves</tissue>
    </source>
</reference>
<dbReference type="AlphaFoldDB" id="A0ABD2TKL8"/>
<keyword evidence="5" id="KW-1185">Reference proteome</keyword>
<dbReference type="PROSITE" id="PS50994">
    <property type="entry name" value="INTEGRASE"/>
    <property type="match status" value="1"/>
</dbReference>
<dbReference type="InterPro" id="IPR039537">
    <property type="entry name" value="Retrotran_Ty1/copia-like"/>
</dbReference>
<dbReference type="InterPro" id="IPR057670">
    <property type="entry name" value="SH3_retrovirus"/>
</dbReference>
<feature type="domain" description="Integrase catalytic" evidence="3">
    <location>
        <begin position="82"/>
        <end position="257"/>
    </location>
</feature>
<dbReference type="PANTHER" id="PTHR42648:SF31">
    <property type="entry name" value="RNA-DIRECTED DNA POLYMERASE"/>
    <property type="match status" value="1"/>
</dbReference>
<dbReference type="SUPFAM" id="SSF53098">
    <property type="entry name" value="Ribonuclease H-like"/>
    <property type="match status" value="1"/>
</dbReference>
<dbReference type="InterPro" id="IPR012337">
    <property type="entry name" value="RNaseH-like_sf"/>
</dbReference>
<dbReference type="Pfam" id="PF07727">
    <property type="entry name" value="RVT_2"/>
    <property type="match status" value="1"/>
</dbReference>
<dbReference type="Gene3D" id="3.30.420.10">
    <property type="entry name" value="Ribonuclease H-like superfamily/Ribonuclease H"/>
    <property type="match status" value="1"/>
</dbReference>
<keyword evidence="1" id="KW-0479">Metal-binding</keyword>
<keyword evidence="2" id="KW-0378">Hydrolase</keyword>
<dbReference type="GO" id="GO:0046872">
    <property type="term" value="F:metal ion binding"/>
    <property type="evidence" value="ECO:0007669"/>
    <property type="project" value="UniProtKB-KW"/>
</dbReference>
<comment type="caution">
    <text evidence="4">The sequence shown here is derived from an EMBL/GenBank/DDBJ whole genome shotgun (WGS) entry which is preliminary data.</text>
</comment>
<proteinExistence type="predicted"/>
<protein>
    <recommendedName>
        <fullName evidence="3">Integrase catalytic domain-containing protein</fullName>
    </recommendedName>
</protein>
<dbReference type="InterPro" id="IPR013103">
    <property type="entry name" value="RVT_2"/>
</dbReference>
<evidence type="ECO:0000313" key="4">
    <source>
        <dbReference type="EMBL" id="KAL3356840.1"/>
    </source>
</evidence>
<dbReference type="InterPro" id="IPR025724">
    <property type="entry name" value="GAG-pre-integrase_dom"/>
</dbReference>
<gene>
    <name evidence="4" type="ORF">AABB24_017483</name>
</gene>
<dbReference type="Pfam" id="PF00665">
    <property type="entry name" value="rve"/>
    <property type="match status" value="1"/>
</dbReference>
<dbReference type="PANTHER" id="PTHR42648">
    <property type="entry name" value="TRANSPOSASE, PUTATIVE-RELATED"/>
    <property type="match status" value="1"/>
</dbReference>
<accession>A0ABD2TKL8</accession>
<dbReference type="InterPro" id="IPR001584">
    <property type="entry name" value="Integrase_cat-core"/>
</dbReference>
<sequence>MHKQELSNGKVIGIGREVDGLYILKNHITPTFGAVIKAEDDQRLWHLRLGHPSVGIMKTLKHKVNETIQQECMICPLAKQCRLKFPVSTSKSGSLFDLIHLDVWGPHKHPTYDRKHYFLTIVDDYSRFTWVMLLQSKKEVVVVFKHFLSMVCNQFAIGIKVVRSDNGTEFFNGSMADLLLNHGIIHQSSCPYTPQQNGVVERKHRHILEIERALKIQSHIPSRFLGNCVLTTVYLINRLPSMLLNGKSPYEMMYQRPPNLDHLRVFGCLCFATTLPRGDKFAARAKRAVFIGYSSIQKGYKLYDLETKTIFISRDVIFRENIFPFQGDQSQDPLPLLSPFLQDASVSSDHIIDVLPTAVAQPMSSPENSELFSADPPPDAATLEQVVVNETESATLSQDILVHPDGEAHEPAASPQEEHIVTPPVSRKTGRTSKPPIWIKDYIVPSKSSLYSITDHVHYAHLSKGYQDYVQCFSALVEPKSFKEASQDDRWVFAMQEEIKALEDNQTWDIIDLPVGAQTIGSKWVYKIKYKSNGEVDRFKARLVAKGYTQREGLDYHETFLPVAKMVTVRTIISLAAS</sequence>
<evidence type="ECO:0000256" key="1">
    <source>
        <dbReference type="ARBA" id="ARBA00022723"/>
    </source>
</evidence>
<dbReference type="Pfam" id="PF25597">
    <property type="entry name" value="SH3_retrovirus"/>
    <property type="match status" value="1"/>
</dbReference>
<dbReference type="Proteomes" id="UP001627284">
    <property type="component" value="Unassembled WGS sequence"/>
</dbReference>
<dbReference type="Pfam" id="PF13976">
    <property type="entry name" value="gag_pre-integrs"/>
    <property type="match status" value="1"/>
</dbReference>
<evidence type="ECO:0000259" key="3">
    <source>
        <dbReference type="PROSITE" id="PS50994"/>
    </source>
</evidence>
<evidence type="ECO:0000256" key="2">
    <source>
        <dbReference type="ARBA" id="ARBA00022801"/>
    </source>
</evidence>
<evidence type="ECO:0000313" key="5">
    <source>
        <dbReference type="Proteomes" id="UP001627284"/>
    </source>
</evidence>
<organism evidence="4 5">
    <name type="scientific">Solanum stoloniferum</name>
    <dbReference type="NCBI Taxonomy" id="62892"/>
    <lineage>
        <taxon>Eukaryota</taxon>
        <taxon>Viridiplantae</taxon>
        <taxon>Streptophyta</taxon>
        <taxon>Embryophyta</taxon>
        <taxon>Tracheophyta</taxon>
        <taxon>Spermatophyta</taxon>
        <taxon>Magnoliopsida</taxon>
        <taxon>eudicotyledons</taxon>
        <taxon>Gunneridae</taxon>
        <taxon>Pentapetalae</taxon>
        <taxon>asterids</taxon>
        <taxon>lamiids</taxon>
        <taxon>Solanales</taxon>
        <taxon>Solanaceae</taxon>
        <taxon>Solanoideae</taxon>
        <taxon>Solaneae</taxon>
        <taxon>Solanum</taxon>
    </lineage>
</organism>
<dbReference type="GO" id="GO:0016787">
    <property type="term" value="F:hydrolase activity"/>
    <property type="evidence" value="ECO:0007669"/>
    <property type="project" value="UniProtKB-KW"/>
</dbReference>
<dbReference type="EMBL" id="JBJKTR010000010">
    <property type="protein sequence ID" value="KAL3356840.1"/>
    <property type="molecule type" value="Genomic_DNA"/>
</dbReference>
<dbReference type="InterPro" id="IPR036397">
    <property type="entry name" value="RNaseH_sf"/>
</dbReference>
<name>A0ABD2TKL8_9SOLN</name>